<dbReference type="EMBL" id="AP025516">
    <property type="protein sequence ID" value="BDD86809.1"/>
    <property type="molecule type" value="Genomic_DNA"/>
</dbReference>
<gene>
    <name evidence="1" type="ORF">DPPLL_11740</name>
</gene>
<accession>A0ABN6M1P9</accession>
<dbReference type="SUPFAM" id="SSF52218">
    <property type="entry name" value="Flavoproteins"/>
    <property type="match status" value="1"/>
</dbReference>
<keyword evidence="2" id="KW-1185">Reference proteome</keyword>
<sequence length="240" mass="27087">MSNVYRSSVQPRVLILYFSLSGQTRGLVNLFAAGLRSRGVSVTIEQIRPQEKIGFPLGSILRTLIMMLRTFFRARVPILPPSRCCFTGYDLIVLAGPTWSYNPSGPVLSLLDRYGHDLFTDRRVLPLISCRGYYRWHNLVLNRSLRRFTDTVDESIIFCHPSPEPWSTIGVFLKAAGCRPERRAVLGTYYRHHGHSREQLLAIRDRGATIGQELVRRLVLTDAGHATGSSSPVGRPAHDR</sequence>
<evidence type="ECO:0000313" key="2">
    <source>
        <dbReference type="Proteomes" id="UP000830055"/>
    </source>
</evidence>
<organism evidence="1 2">
    <name type="scientific">Desulfofustis limnaeus</name>
    <dbReference type="NCBI Taxonomy" id="2740163"/>
    <lineage>
        <taxon>Bacteria</taxon>
        <taxon>Pseudomonadati</taxon>
        <taxon>Thermodesulfobacteriota</taxon>
        <taxon>Desulfobulbia</taxon>
        <taxon>Desulfobulbales</taxon>
        <taxon>Desulfocapsaceae</taxon>
        <taxon>Desulfofustis</taxon>
    </lineage>
</organism>
<dbReference type="InterPro" id="IPR029039">
    <property type="entry name" value="Flavoprotein-like_sf"/>
</dbReference>
<reference evidence="1 2" key="1">
    <citation type="submission" date="2022-01" db="EMBL/GenBank/DDBJ databases">
        <title>Desulfofustis limnae sp. nov., a novel mesophilic sulfate-reducing bacterium isolated from marsh soil.</title>
        <authorList>
            <person name="Watanabe M."/>
            <person name="Takahashi A."/>
            <person name="Kojima H."/>
            <person name="Fukui M."/>
        </authorList>
    </citation>
    <scope>NUCLEOTIDE SEQUENCE [LARGE SCALE GENOMIC DNA]</scope>
    <source>
        <strain evidence="1 2">PPLL</strain>
    </source>
</reference>
<evidence type="ECO:0000313" key="1">
    <source>
        <dbReference type="EMBL" id="BDD86809.1"/>
    </source>
</evidence>
<proteinExistence type="predicted"/>
<dbReference type="Gene3D" id="3.40.50.360">
    <property type="match status" value="1"/>
</dbReference>
<name>A0ABN6M1P9_9BACT</name>
<protein>
    <recommendedName>
        <fullName evidence="3">Flavodoxin</fullName>
    </recommendedName>
</protein>
<dbReference type="Proteomes" id="UP000830055">
    <property type="component" value="Chromosome"/>
</dbReference>
<evidence type="ECO:0008006" key="3">
    <source>
        <dbReference type="Google" id="ProtNLM"/>
    </source>
</evidence>
<dbReference type="RefSeq" id="WP_284153880.1">
    <property type="nucleotide sequence ID" value="NZ_AP025516.1"/>
</dbReference>